<dbReference type="GO" id="GO:0043683">
    <property type="term" value="P:type IV pilus assembly"/>
    <property type="evidence" value="ECO:0007669"/>
    <property type="project" value="InterPro"/>
</dbReference>
<reference evidence="2 3" key="1">
    <citation type="submission" date="2019-05" db="EMBL/GenBank/DDBJ databases">
        <title>Colwellia ponticola sp. nov., isolated from seawater.</title>
        <authorList>
            <person name="Yoon J.-H."/>
        </authorList>
    </citation>
    <scope>NUCLEOTIDE SEQUENCE [LARGE SCALE GENOMIC DNA]</scope>
    <source>
        <strain evidence="2 3">OISW-25</strain>
    </source>
</reference>
<dbReference type="InterPro" id="IPR032092">
    <property type="entry name" value="PilW"/>
</dbReference>
<gene>
    <name evidence="2" type="ORF">FCS21_06270</name>
</gene>
<dbReference type="AlphaFoldDB" id="A0A8H2JLM1"/>
<protein>
    <submittedName>
        <fullName evidence="2">Prepilin-type N-terminal cleavage/methylation domain-containing protein</fullName>
    </submittedName>
</protein>
<dbReference type="OrthoDB" id="5296662at2"/>
<organism evidence="2 3">
    <name type="scientific">Colwellia ponticola</name>
    <dbReference type="NCBI Taxonomy" id="2304625"/>
    <lineage>
        <taxon>Bacteria</taxon>
        <taxon>Pseudomonadati</taxon>
        <taxon>Pseudomonadota</taxon>
        <taxon>Gammaproteobacteria</taxon>
        <taxon>Alteromonadales</taxon>
        <taxon>Colwelliaceae</taxon>
        <taxon>Colwellia</taxon>
    </lineage>
</organism>
<proteinExistence type="predicted"/>
<evidence type="ECO:0000313" key="3">
    <source>
        <dbReference type="Proteomes" id="UP000307702"/>
    </source>
</evidence>
<dbReference type="PROSITE" id="PS00409">
    <property type="entry name" value="PROKAR_NTER_METHYL"/>
    <property type="match status" value="1"/>
</dbReference>
<evidence type="ECO:0000313" key="2">
    <source>
        <dbReference type="EMBL" id="TMM45927.1"/>
    </source>
</evidence>
<dbReference type="Pfam" id="PF16074">
    <property type="entry name" value="PilW"/>
    <property type="match status" value="1"/>
</dbReference>
<feature type="transmembrane region" description="Helical" evidence="1">
    <location>
        <begin position="21"/>
        <end position="48"/>
    </location>
</feature>
<keyword evidence="1" id="KW-0812">Transmembrane</keyword>
<evidence type="ECO:0000256" key="1">
    <source>
        <dbReference type="SAM" id="Phobius"/>
    </source>
</evidence>
<accession>A0A8H2JLM1</accession>
<sequence length="344" mass="37598">MNELIKPTKPITKRAFHKTQGFTLVELMVSLSVGLVIFAGVMSVFVGMRTTTAQTSSYGELQENGRFAISVLTDDLLRQNFWGDLSGTLSQSTLISIPAQPGNNCTGEGVNNATFPQATGPFRTLWGQTIVAGALNPLGCFSMPANTRTMVGSDVIQLKRVIANPVAAPTAGNYYLTSNLASAAIFAAGDAVPTIDNSRLWQYQHHVYYVREVSAGNDFVPVLIQGRLANFSMNFAPVIDGIERIRFMYGVDTDIDPTAAGYGIVDAYISADNMTQQLWDNAGGTRVLAVQVFVLARSIRPDNKYTNKNSYQLGDDLPFTPEDNYRRLLFSSTVTLYNNSVESW</sequence>
<dbReference type="Proteomes" id="UP000307702">
    <property type="component" value="Unassembled WGS sequence"/>
</dbReference>
<comment type="caution">
    <text evidence="2">The sequence shown here is derived from an EMBL/GenBank/DDBJ whole genome shotgun (WGS) entry which is preliminary data.</text>
</comment>
<dbReference type="EMBL" id="SZVP01000004">
    <property type="protein sequence ID" value="TMM45927.1"/>
    <property type="molecule type" value="Genomic_DNA"/>
</dbReference>
<keyword evidence="1" id="KW-0472">Membrane</keyword>
<keyword evidence="1" id="KW-1133">Transmembrane helix</keyword>
<dbReference type="RefSeq" id="WP_138621552.1">
    <property type="nucleotide sequence ID" value="NZ_SZVP01000004.1"/>
</dbReference>
<dbReference type="Pfam" id="PF07963">
    <property type="entry name" value="N_methyl"/>
    <property type="match status" value="1"/>
</dbReference>
<dbReference type="NCBIfam" id="TIGR02532">
    <property type="entry name" value="IV_pilin_GFxxxE"/>
    <property type="match status" value="1"/>
</dbReference>
<dbReference type="InterPro" id="IPR012902">
    <property type="entry name" value="N_methyl_site"/>
</dbReference>
<keyword evidence="3" id="KW-1185">Reference proteome</keyword>
<name>A0A8H2JLM1_9GAMM</name>